<reference evidence="2" key="1">
    <citation type="submission" date="2014-09" db="EMBL/GenBank/DDBJ databases">
        <authorList>
            <person name="Magalhaes I.L.F."/>
            <person name="Oliveira U."/>
            <person name="Santos F.R."/>
            <person name="Vidigal T.H.D.A."/>
            <person name="Brescovit A.D."/>
            <person name="Santos A.J."/>
        </authorList>
    </citation>
    <scope>NUCLEOTIDE SEQUENCE</scope>
    <source>
        <tissue evidence="2">Shoot tissue taken approximately 20 cm above the soil surface</tissue>
    </source>
</reference>
<sequence>MAPSFRFIHVIVNSSGLWMTITFIAST</sequence>
<evidence type="ECO:0000256" key="1">
    <source>
        <dbReference type="SAM" id="Phobius"/>
    </source>
</evidence>
<keyword evidence="1" id="KW-0812">Transmembrane</keyword>
<keyword evidence="1" id="KW-1133">Transmembrane helix</keyword>
<organism evidence="2">
    <name type="scientific">Arundo donax</name>
    <name type="common">Giant reed</name>
    <name type="synonym">Donax arundinaceus</name>
    <dbReference type="NCBI Taxonomy" id="35708"/>
    <lineage>
        <taxon>Eukaryota</taxon>
        <taxon>Viridiplantae</taxon>
        <taxon>Streptophyta</taxon>
        <taxon>Embryophyta</taxon>
        <taxon>Tracheophyta</taxon>
        <taxon>Spermatophyta</taxon>
        <taxon>Magnoliopsida</taxon>
        <taxon>Liliopsida</taxon>
        <taxon>Poales</taxon>
        <taxon>Poaceae</taxon>
        <taxon>PACMAD clade</taxon>
        <taxon>Arundinoideae</taxon>
        <taxon>Arundineae</taxon>
        <taxon>Arundo</taxon>
    </lineage>
</organism>
<reference evidence="2" key="2">
    <citation type="journal article" date="2015" name="Data Brief">
        <title>Shoot transcriptome of the giant reed, Arundo donax.</title>
        <authorList>
            <person name="Barrero R.A."/>
            <person name="Guerrero F.D."/>
            <person name="Moolhuijzen P."/>
            <person name="Goolsby J.A."/>
            <person name="Tidwell J."/>
            <person name="Bellgard S.E."/>
            <person name="Bellgard M.I."/>
        </authorList>
    </citation>
    <scope>NUCLEOTIDE SEQUENCE</scope>
    <source>
        <tissue evidence="2">Shoot tissue taken approximately 20 cm above the soil surface</tissue>
    </source>
</reference>
<keyword evidence="1" id="KW-0472">Membrane</keyword>
<evidence type="ECO:0000313" key="2">
    <source>
        <dbReference type="EMBL" id="JAD51664.1"/>
    </source>
</evidence>
<protein>
    <submittedName>
        <fullName evidence="2">Uncharacterized protein</fullName>
    </submittedName>
</protein>
<dbReference type="EMBL" id="GBRH01246231">
    <property type="protein sequence ID" value="JAD51664.1"/>
    <property type="molecule type" value="Transcribed_RNA"/>
</dbReference>
<name>A0A0A9AJ11_ARUDO</name>
<feature type="transmembrane region" description="Helical" evidence="1">
    <location>
        <begin position="7"/>
        <end position="25"/>
    </location>
</feature>
<accession>A0A0A9AJ11</accession>
<proteinExistence type="predicted"/>
<dbReference type="AlphaFoldDB" id="A0A0A9AJ11"/>